<proteinExistence type="predicted"/>
<evidence type="ECO:0000313" key="1">
    <source>
        <dbReference type="Proteomes" id="UP000887561"/>
    </source>
</evidence>
<dbReference type="Proteomes" id="UP000887561">
    <property type="component" value="Unplaced"/>
</dbReference>
<keyword evidence="1" id="KW-1185">Reference proteome</keyword>
<dbReference type="AlphaFoldDB" id="A0A915LWT7"/>
<accession>A0A915LWT7</accession>
<protein>
    <submittedName>
        <fullName evidence="2">Uncharacterized protein</fullName>
    </submittedName>
</protein>
<sequence length="223" mass="26033">MFQNELQILNKENGEINKEERKIMANKHLNAIKALIVDDNNEKSKLASDFIKINDKNDPNNDKIYSTKAKMRKILGDLMFDELELYHPVLLKIEKIGGNRNLTKELRLYIIFIYKEIYINMEELYEKEGRNEEELKSDVNKIFREAISEQNEGDIIKEMGNTNPDKYAKLNLFLRQTCGAKSRLRELLFGIELNQKNNLFPFEEAPDYGNDNTLLLILVSVGK</sequence>
<evidence type="ECO:0000313" key="2">
    <source>
        <dbReference type="WBParaSite" id="scaffold18670_cov149.g18995"/>
    </source>
</evidence>
<name>A0A915LWT7_MELJA</name>
<reference evidence="2" key="1">
    <citation type="submission" date="2022-11" db="UniProtKB">
        <authorList>
            <consortium name="WormBaseParasite"/>
        </authorList>
    </citation>
    <scope>IDENTIFICATION</scope>
</reference>
<organism evidence="1 2">
    <name type="scientific">Meloidogyne javanica</name>
    <name type="common">Root-knot nematode worm</name>
    <dbReference type="NCBI Taxonomy" id="6303"/>
    <lineage>
        <taxon>Eukaryota</taxon>
        <taxon>Metazoa</taxon>
        <taxon>Ecdysozoa</taxon>
        <taxon>Nematoda</taxon>
        <taxon>Chromadorea</taxon>
        <taxon>Rhabditida</taxon>
        <taxon>Tylenchina</taxon>
        <taxon>Tylenchomorpha</taxon>
        <taxon>Tylenchoidea</taxon>
        <taxon>Meloidogynidae</taxon>
        <taxon>Meloidogyninae</taxon>
        <taxon>Meloidogyne</taxon>
        <taxon>Meloidogyne incognita group</taxon>
    </lineage>
</organism>
<dbReference type="WBParaSite" id="scaffold18670_cov149.g18995">
    <property type="protein sequence ID" value="scaffold18670_cov149.g18995"/>
    <property type="gene ID" value="scaffold18670_cov149.g18995"/>
</dbReference>